<dbReference type="EMBL" id="MLFT02000003">
    <property type="protein sequence ID" value="PHT54612.1"/>
    <property type="molecule type" value="Genomic_DNA"/>
</dbReference>
<organism evidence="1 2">
    <name type="scientific">Capsicum baccatum</name>
    <name type="common">Peruvian pepper</name>
    <dbReference type="NCBI Taxonomy" id="33114"/>
    <lineage>
        <taxon>Eukaryota</taxon>
        <taxon>Viridiplantae</taxon>
        <taxon>Streptophyta</taxon>
        <taxon>Embryophyta</taxon>
        <taxon>Tracheophyta</taxon>
        <taxon>Spermatophyta</taxon>
        <taxon>Magnoliopsida</taxon>
        <taxon>eudicotyledons</taxon>
        <taxon>Gunneridae</taxon>
        <taxon>Pentapetalae</taxon>
        <taxon>asterids</taxon>
        <taxon>lamiids</taxon>
        <taxon>Solanales</taxon>
        <taxon>Solanaceae</taxon>
        <taxon>Solanoideae</taxon>
        <taxon>Capsiceae</taxon>
        <taxon>Capsicum</taxon>
    </lineage>
</organism>
<name>A0A2G2XAS6_CAPBA</name>
<evidence type="ECO:0000313" key="2">
    <source>
        <dbReference type="Proteomes" id="UP000224567"/>
    </source>
</evidence>
<evidence type="ECO:0000313" key="1">
    <source>
        <dbReference type="EMBL" id="PHT54612.1"/>
    </source>
</evidence>
<gene>
    <name evidence="1" type="ORF">CQW23_09074</name>
</gene>
<dbReference type="Proteomes" id="UP000224567">
    <property type="component" value="Unassembled WGS sequence"/>
</dbReference>
<dbReference type="AlphaFoldDB" id="A0A2G2XAS6"/>
<reference evidence="2" key="2">
    <citation type="journal article" date="2017" name="J. Anim. Genet.">
        <title>Multiple reference genome sequences of hot pepper reveal the massive evolution of plant disease resistance genes by retroduplication.</title>
        <authorList>
            <person name="Kim S."/>
            <person name="Park J."/>
            <person name="Yeom S.-I."/>
            <person name="Kim Y.-M."/>
            <person name="Seo E."/>
            <person name="Kim K.-T."/>
            <person name="Kim M.-S."/>
            <person name="Lee J.M."/>
            <person name="Cheong K."/>
            <person name="Shin H.-S."/>
            <person name="Kim S.-B."/>
            <person name="Han K."/>
            <person name="Lee J."/>
            <person name="Park M."/>
            <person name="Lee H.-A."/>
            <person name="Lee H.-Y."/>
            <person name="Lee Y."/>
            <person name="Oh S."/>
            <person name="Lee J.H."/>
            <person name="Choi E."/>
            <person name="Choi E."/>
            <person name="Lee S.E."/>
            <person name="Jeon J."/>
            <person name="Kim H."/>
            <person name="Choi G."/>
            <person name="Song H."/>
            <person name="Lee J."/>
            <person name="Lee S.-C."/>
            <person name="Kwon J.-K."/>
            <person name="Lee H.-Y."/>
            <person name="Koo N."/>
            <person name="Hong Y."/>
            <person name="Kim R.W."/>
            <person name="Kang W.-H."/>
            <person name="Huh J.H."/>
            <person name="Kang B.-C."/>
            <person name="Yang T.-J."/>
            <person name="Lee Y.-H."/>
            <person name="Bennetzen J.L."/>
            <person name="Choi D."/>
        </authorList>
    </citation>
    <scope>NUCLEOTIDE SEQUENCE [LARGE SCALE GENOMIC DNA]</scope>
    <source>
        <strain evidence="2">cv. PBC81</strain>
    </source>
</reference>
<reference evidence="1 2" key="1">
    <citation type="journal article" date="2017" name="Genome Biol.">
        <title>New reference genome sequences of hot pepper reveal the massive evolution of plant disease-resistance genes by retroduplication.</title>
        <authorList>
            <person name="Kim S."/>
            <person name="Park J."/>
            <person name="Yeom S.I."/>
            <person name="Kim Y.M."/>
            <person name="Seo E."/>
            <person name="Kim K.T."/>
            <person name="Kim M.S."/>
            <person name="Lee J.M."/>
            <person name="Cheong K."/>
            <person name="Shin H.S."/>
            <person name="Kim S.B."/>
            <person name="Han K."/>
            <person name="Lee J."/>
            <person name="Park M."/>
            <person name="Lee H.A."/>
            <person name="Lee H.Y."/>
            <person name="Lee Y."/>
            <person name="Oh S."/>
            <person name="Lee J.H."/>
            <person name="Choi E."/>
            <person name="Choi E."/>
            <person name="Lee S.E."/>
            <person name="Jeon J."/>
            <person name="Kim H."/>
            <person name="Choi G."/>
            <person name="Song H."/>
            <person name="Lee J."/>
            <person name="Lee S.C."/>
            <person name="Kwon J.K."/>
            <person name="Lee H.Y."/>
            <person name="Koo N."/>
            <person name="Hong Y."/>
            <person name="Kim R.W."/>
            <person name="Kang W.H."/>
            <person name="Huh J.H."/>
            <person name="Kang B.C."/>
            <person name="Yang T.J."/>
            <person name="Lee Y.H."/>
            <person name="Bennetzen J.L."/>
            <person name="Choi D."/>
        </authorList>
    </citation>
    <scope>NUCLEOTIDE SEQUENCE [LARGE SCALE GENOMIC DNA]</scope>
    <source>
        <strain evidence="2">cv. PBC81</strain>
    </source>
</reference>
<comment type="caution">
    <text evidence="1">The sequence shown here is derived from an EMBL/GenBank/DDBJ whole genome shotgun (WGS) entry which is preliminary data.</text>
</comment>
<proteinExistence type="predicted"/>
<protein>
    <submittedName>
        <fullName evidence="1">Uncharacterized protein</fullName>
    </submittedName>
</protein>
<sequence length="85" mass="9540">MDSDEPRKSEFGRIIHSSVPNRIIFPDKESDFTSMDDSAFIDLKLDLSSESKSDFPVGTRLSNGSDNGRVGLDLSRFNMAVWQLL</sequence>
<dbReference type="OrthoDB" id="1931940at2759"/>
<accession>A0A2G2XAS6</accession>
<keyword evidence="2" id="KW-1185">Reference proteome</keyword>